<organism evidence="1 2">
    <name type="scientific">Aliterella atlantica CENA595</name>
    <dbReference type="NCBI Taxonomy" id="1618023"/>
    <lineage>
        <taxon>Bacteria</taxon>
        <taxon>Bacillati</taxon>
        <taxon>Cyanobacteriota</taxon>
        <taxon>Cyanophyceae</taxon>
        <taxon>Chroococcidiopsidales</taxon>
        <taxon>Aliterellaceae</taxon>
        <taxon>Aliterella</taxon>
    </lineage>
</organism>
<dbReference type="InterPro" id="IPR018727">
    <property type="entry name" value="DUF2267"/>
</dbReference>
<evidence type="ECO:0008006" key="3">
    <source>
        <dbReference type="Google" id="ProtNLM"/>
    </source>
</evidence>
<dbReference type="Proteomes" id="UP000032452">
    <property type="component" value="Unassembled WGS sequence"/>
</dbReference>
<name>A0A0D8ZP29_9CYAN</name>
<dbReference type="Gene3D" id="1.10.490.110">
    <property type="entry name" value="Uncharacterized conserved protein DUF2267"/>
    <property type="match status" value="1"/>
</dbReference>
<dbReference type="RefSeq" id="WP_045056065.1">
    <property type="nucleotide sequence ID" value="NZ_CAWMDP010000012.1"/>
</dbReference>
<gene>
    <name evidence="1" type="ORF">UH38_17965</name>
</gene>
<comment type="caution">
    <text evidence="1">The sequence shown here is derived from an EMBL/GenBank/DDBJ whole genome shotgun (WGS) entry which is preliminary data.</text>
</comment>
<evidence type="ECO:0000313" key="2">
    <source>
        <dbReference type="Proteomes" id="UP000032452"/>
    </source>
</evidence>
<proteinExistence type="predicted"/>
<dbReference type="Pfam" id="PF10025">
    <property type="entry name" value="DUF2267"/>
    <property type="match status" value="1"/>
</dbReference>
<sequence length="299" mass="33884">MPIQIRDDVVYTVLKRINETGQQGMHEVKFGADDFFPGIQITLAEFLGTLDYLNQKQYIKAEFTGNAYANQEDVPSSVDPQEFDFRIANSFGSPDGPLPHLITFKAAELTDKGRKMLDKMEADPPKSLKEGVSVPIATKDMPFLEKVMIKSGLEDIFDARDVTEVIYRAMRDLMPTETAEKVEGELHKEVLPTEDKALQMEIADLWKDTNPIVGFLSKIRAPFDHSNRHNPADISNVNDERFLTRVKNESPMAVTGYDLDREQVVKAVFSATKEELSQERSQEIANYLPGRVKELWQEA</sequence>
<keyword evidence="2" id="KW-1185">Reference proteome</keyword>
<protein>
    <recommendedName>
        <fullName evidence="3">DUF2267 domain-containing protein</fullName>
    </recommendedName>
</protein>
<dbReference type="OrthoDB" id="483793at2"/>
<dbReference type="EMBL" id="JYON01000022">
    <property type="protein sequence ID" value="KJH70500.1"/>
    <property type="molecule type" value="Genomic_DNA"/>
</dbReference>
<dbReference type="AlphaFoldDB" id="A0A0D8ZP29"/>
<dbReference type="PATRIC" id="fig|1618023.3.peg.997"/>
<reference evidence="1 2" key="1">
    <citation type="submission" date="2015-02" db="EMBL/GenBank/DDBJ databases">
        <title>Draft genome of a novel marine cyanobacterium (Chroococcales) isolated from South Atlantic Ocean.</title>
        <authorList>
            <person name="Rigonato J."/>
            <person name="Alvarenga D.O."/>
            <person name="Branco L.H."/>
            <person name="Varani A.M."/>
            <person name="Brandini F.P."/>
            <person name="Fiore M.F."/>
        </authorList>
    </citation>
    <scope>NUCLEOTIDE SEQUENCE [LARGE SCALE GENOMIC DNA]</scope>
    <source>
        <strain evidence="1 2">CENA595</strain>
    </source>
</reference>
<dbReference type="InterPro" id="IPR038282">
    <property type="entry name" value="DUF2267_sf"/>
</dbReference>
<accession>A0A0D8ZP29</accession>
<evidence type="ECO:0000313" key="1">
    <source>
        <dbReference type="EMBL" id="KJH70500.1"/>
    </source>
</evidence>
<dbReference type="STRING" id="1618023.UH38_17965"/>